<name>A0A151TJI6_CAJCA</name>
<dbReference type="PANTHER" id="PTHR31286">
    <property type="entry name" value="GLYCINE-RICH CELL WALL STRUCTURAL PROTEIN 1.8-LIKE"/>
    <property type="match status" value="1"/>
</dbReference>
<dbReference type="InterPro" id="IPR036691">
    <property type="entry name" value="Endo/exonu/phosph_ase_sf"/>
</dbReference>
<dbReference type="SUPFAM" id="SSF56219">
    <property type="entry name" value="DNase I-like"/>
    <property type="match status" value="1"/>
</dbReference>
<reference evidence="1 2" key="1">
    <citation type="journal article" date="2012" name="Nat. Biotechnol.">
        <title>Draft genome sequence of pigeonpea (Cajanus cajan), an orphan legume crop of resource-poor farmers.</title>
        <authorList>
            <person name="Varshney R.K."/>
            <person name="Chen W."/>
            <person name="Li Y."/>
            <person name="Bharti A.K."/>
            <person name="Saxena R.K."/>
            <person name="Schlueter J.A."/>
            <person name="Donoghue M.T."/>
            <person name="Azam S."/>
            <person name="Fan G."/>
            <person name="Whaley A.M."/>
            <person name="Farmer A.D."/>
            <person name="Sheridan J."/>
            <person name="Iwata A."/>
            <person name="Tuteja R."/>
            <person name="Penmetsa R.V."/>
            <person name="Wu W."/>
            <person name="Upadhyaya H.D."/>
            <person name="Yang S.P."/>
            <person name="Shah T."/>
            <person name="Saxena K.B."/>
            <person name="Michael T."/>
            <person name="McCombie W.R."/>
            <person name="Yang B."/>
            <person name="Zhang G."/>
            <person name="Yang H."/>
            <person name="Wang J."/>
            <person name="Spillane C."/>
            <person name="Cook D.R."/>
            <person name="May G.D."/>
            <person name="Xu X."/>
            <person name="Jackson S.A."/>
        </authorList>
    </citation>
    <scope>NUCLEOTIDE SEQUENCE [LARGE SCALE GENOMIC DNA]</scope>
    <source>
        <strain evidence="2">cv. Asha</strain>
    </source>
</reference>
<dbReference type="InterPro" id="IPR040256">
    <property type="entry name" value="At4g02000-like"/>
</dbReference>
<dbReference type="AlphaFoldDB" id="A0A151TJI6"/>
<keyword evidence="2" id="KW-1185">Reference proteome</keyword>
<protein>
    <submittedName>
        <fullName evidence="1">Transposon TX1 uncharacterized</fullName>
    </submittedName>
</protein>
<gene>
    <name evidence="1" type="ORF">KK1_013548</name>
</gene>
<proteinExistence type="predicted"/>
<dbReference type="PANTHER" id="PTHR31286:SF171">
    <property type="entry name" value="CCHC-TYPE DOMAIN-CONTAINING PROTEIN"/>
    <property type="match status" value="1"/>
</dbReference>
<organism evidence="1 2">
    <name type="scientific">Cajanus cajan</name>
    <name type="common">Pigeon pea</name>
    <name type="synonym">Cajanus indicus</name>
    <dbReference type="NCBI Taxonomy" id="3821"/>
    <lineage>
        <taxon>Eukaryota</taxon>
        <taxon>Viridiplantae</taxon>
        <taxon>Streptophyta</taxon>
        <taxon>Embryophyta</taxon>
        <taxon>Tracheophyta</taxon>
        <taxon>Spermatophyta</taxon>
        <taxon>Magnoliopsida</taxon>
        <taxon>eudicotyledons</taxon>
        <taxon>Gunneridae</taxon>
        <taxon>Pentapetalae</taxon>
        <taxon>rosids</taxon>
        <taxon>fabids</taxon>
        <taxon>Fabales</taxon>
        <taxon>Fabaceae</taxon>
        <taxon>Papilionoideae</taxon>
        <taxon>50 kb inversion clade</taxon>
        <taxon>NPAAA clade</taxon>
        <taxon>indigoferoid/millettioid clade</taxon>
        <taxon>Phaseoleae</taxon>
        <taxon>Cajanus</taxon>
    </lineage>
</organism>
<dbReference type="OMA" id="RCALIAY"/>
<evidence type="ECO:0000313" key="2">
    <source>
        <dbReference type="Proteomes" id="UP000075243"/>
    </source>
</evidence>
<sequence>MQGGPWLLFDHYLVVRPWSPEFIVTGAKVEKTIVWVRFPGLGIMFYDESVLLTIASTIGTPIKVDLNTLNMARGRFARVCVEIELDKPVVGKFNLNGVWYNIEYEGLHLLCTCCGCYGHVLRNCSSLVQPLQHLENGTTEIAAAEKSEQPAPGLGQGVVLSSGDRDIQGETVSLKPHGDWLVVQRKNKKQNSRRFAWKDNFPTYNKSVNLGGLNHEKIVLSHRNNMVVPKIVVASHAQVISFCVREGSREWVCSAVYASPRVKLRDQAWEHLSTLRESVTVPWLVLGDFNEIATPSECRDGIFSLECASKLLNMMEDCSLLEWVRFGDRNTKFFHAQTLSRRRRNKVRGLFFPNGMWHTEPEALKVEAVRFFTHLFSEESGSSFTDMVGGSPRQVTAPVSRDEVRKAIMSMGSFKSLGPDGFPPFFYKNYWPIVGEELWKTVRDAFQVGFSDPALLETQIVLIPKVEAPTALK</sequence>
<evidence type="ECO:0000313" key="1">
    <source>
        <dbReference type="EMBL" id="KYP67224.1"/>
    </source>
</evidence>
<dbReference type="Proteomes" id="UP000075243">
    <property type="component" value="Chromosome 6"/>
</dbReference>
<dbReference type="Gramene" id="C.cajan_13143.t">
    <property type="protein sequence ID" value="C.cajan_13143.t"/>
    <property type="gene ID" value="C.cajan_13143"/>
</dbReference>
<dbReference type="EMBL" id="CM003608">
    <property type="protein sequence ID" value="KYP67224.1"/>
    <property type="molecule type" value="Genomic_DNA"/>
</dbReference>
<dbReference type="Gene3D" id="3.60.10.10">
    <property type="entry name" value="Endonuclease/exonuclease/phosphatase"/>
    <property type="match status" value="1"/>
</dbReference>
<accession>A0A151TJI6</accession>